<dbReference type="InterPro" id="IPR015424">
    <property type="entry name" value="PyrdxlP-dep_Trfase"/>
</dbReference>
<dbReference type="GO" id="GO:0030170">
    <property type="term" value="F:pyridoxal phosphate binding"/>
    <property type="evidence" value="ECO:0007669"/>
    <property type="project" value="TreeGrafter"/>
</dbReference>
<accession>A0A382BDF4</accession>
<gene>
    <name evidence="1" type="ORF">METZ01_LOCUS164071</name>
</gene>
<dbReference type="InterPro" id="IPR015421">
    <property type="entry name" value="PyrdxlP-dep_Trfase_major"/>
</dbReference>
<dbReference type="GO" id="GO:0008483">
    <property type="term" value="F:transaminase activity"/>
    <property type="evidence" value="ECO:0007669"/>
    <property type="project" value="TreeGrafter"/>
</dbReference>
<dbReference type="Gene3D" id="3.40.640.10">
    <property type="entry name" value="Type I PLP-dependent aspartate aminotransferase-like (Major domain)"/>
    <property type="match status" value="1"/>
</dbReference>
<name>A0A382BDF4_9ZZZZ</name>
<dbReference type="PANTHER" id="PTHR30244:SF34">
    <property type="entry name" value="DTDP-4-AMINO-4,6-DIDEOXYGALACTOSE TRANSAMINASE"/>
    <property type="match status" value="1"/>
</dbReference>
<dbReference type="GO" id="GO:0000271">
    <property type="term" value="P:polysaccharide biosynthetic process"/>
    <property type="evidence" value="ECO:0007669"/>
    <property type="project" value="TreeGrafter"/>
</dbReference>
<protein>
    <recommendedName>
        <fullName evidence="2">Aminotransferase class I/classII domain-containing protein</fullName>
    </recommendedName>
</protein>
<proteinExistence type="predicted"/>
<dbReference type="PANTHER" id="PTHR30244">
    <property type="entry name" value="TRANSAMINASE"/>
    <property type="match status" value="1"/>
</dbReference>
<dbReference type="Gene3D" id="3.90.1150.10">
    <property type="entry name" value="Aspartate Aminotransferase, domain 1"/>
    <property type="match status" value="1"/>
</dbReference>
<organism evidence="1">
    <name type="scientific">marine metagenome</name>
    <dbReference type="NCBI Taxonomy" id="408172"/>
    <lineage>
        <taxon>unclassified sequences</taxon>
        <taxon>metagenomes</taxon>
        <taxon>ecological metagenomes</taxon>
    </lineage>
</organism>
<dbReference type="CDD" id="cd00616">
    <property type="entry name" value="AHBA_syn"/>
    <property type="match status" value="1"/>
</dbReference>
<sequence>IGCAREGGEGEIPGFELVGAEERAQVEDVFRSGGVLSRHGFDERRNGCFKVRDFEEAFAARMGVAHALAVTSGTAALRVALAALGIGPGDEVVTQSFTFVATVEAIIESGATPVCAEIDDTLNIDADDLRRRITSRTRAVIVVHMLGTPARLREVLSVCEEKGVAVIEDTAWGCGGSLDGRPMGTWGCIGTFSFDYAKTMTTGEGGMVVFSGEAEWRRATAWHDHGHENNPHVPRWEDTRSASGFNFRMMELQAAVGLAQLGKLSRVVASQVANRDRLWDAIRDVPGVTPRGVPDGSSETADALVFFVEDQEQARRCRESLLAVGVSTKILPEAVSWHFAGAWTHMPKLVEAHGGSLSGEFPRSRALLERAVSLPVTVEMDDGLPALVLHALSDALEVPSPDADGRG</sequence>
<evidence type="ECO:0000313" key="1">
    <source>
        <dbReference type="EMBL" id="SVB11217.1"/>
    </source>
</evidence>
<dbReference type="AlphaFoldDB" id="A0A382BDF4"/>
<dbReference type="EMBL" id="UINC01029084">
    <property type="protein sequence ID" value="SVB11217.1"/>
    <property type="molecule type" value="Genomic_DNA"/>
</dbReference>
<dbReference type="Pfam" id="PF01041">
    <property type="entry name" value="DegT_DnrJ_EryC1"/>
    <property type="match status" value="1"/>
</dbReference>
<dbReference type="InterPro" id="IPR015422">
    <property type="entry name" value="PyrdxlP-dep_Trfase_small"/>
</dbReference>
<reference evidence="1" key="1">
    <citation type="submission" date="2018-05" db="EMBL/GenBank/DDBJ databases">
        <authorList>
            <person name="Lanie J.A."/>
            <person name="Ng W.-L."/>
            <person name="Kazmierczak K.M."/>
            <person name="Andrzejewski T.M."/>
            <person name="Davidsen T.M."/>
            <person name="Wayne K.J."/>
            <person name="Tettelin H."/>
            <person name="Glass J.I."/>
            <person name="Rusch D."/>
            <person name="Podicherti R."/>
            <person name="Tsui H.-C.T."/>
            <person name="Winkler M.E."/>
        </authorList>
    </citation>
    <scope>NUCLEOTIDE SEQUENCE</scope>
</reference>
<dbReference type="PIRSF" id="PIRSF000390">
    <property type="entry name" value="PLP_StrS"/>
    <property type="match status" value="1"/>
</dbReference>
<evidence type="ECO:0008006" key="2">
    <source>
        <dbReference type="Google" id="ProtNLM"/>
    </source>
</evidence>
<dbReference type="InterPro" id="IPR000653">
    <property type="entry name" value="DegT/StrS_aminotransferase"/>
</dbReference>
<dbReference type="SUPFAM" id="SSF53383">
    <property type="entry name" value="PLP-dependent transferases"/>
    <property type="match status" value="1"/>
</dbReference>
<feature type="non-terminal residue" evidence="1">
    <location>
        <position position="1"/>
    </location>
</feature>